<dbReference type="EMBL" id="FMAC01000004">
    <property type="protein sequence ID" value="SCB22776.1"/>
    <property type="molecule type" value="Genomic_DNA"/>
</dbReference>
<protein>
    <submittedName>
        <fullName evidence="1">Uncharacterized protein</fullName>
    </submittedName>
</protein>
<accession>A0A1C3V4Q5</accession>
<name>A0A1C3V4Q5_9HYPH</name>
<proteinExistence type="predicted"/>
<dbReference type="OrthoDB" id="9181262at2"/>
<dbReference type="InterPro" id="IPR046788">
    <property type="entry name" value="Methyltransf_35"/>
</dbReference>
<sequence>MSGATIPYALRQNKFVDRRIFIDLLSRIERYAPLDDHVYISMGGATLEDHRLAHALIGMNRLVSFDSEEWVVARQKFNKPVDYVQILATTSGDLVSNFSAEMNSLGFGGAPNVAIWLDYTAPAKLGEQVRELNQLLDVLQPRDVVRITVNSSASAIYRPTMKDGKLETANQFQPIRLEKLAKRLDEYMPDGILPGEMTDEGLPRVIALAVSKAVKAAFPANSEHVAVPLSLVRYTDGQQMLSCTLVVLERSEIEVFKERTKASKWPFYSDGWEDIHQLSIPDLTLRERMFINERIPRKTAAELCAELGFALGGDEDEAKEHLAQYLKYYRFYPHFHHVNL</sequence>
<organism evidence="1 2">
    <name type="scientific">Rhizobium hainanense</name>
    <dbReference type="NCBI Taxonomy" id="52131"/>
    <lineage>
        <taxon>Bacteria</taxon>
        <taxon>Pseudomonadati</taxon>
        <taxon>Pseudomonadota</taxon>
        <taxon>Alphaproteobacteria</taxon>
        <taxon>Hyphomicrobiales</taxon>
        <taxon>Rhizobiaceae</taxon>
        <taxon>Rhizobium/Agrobacterium group</taxon>
        <taxon>Rhizobium</taxon>
    </lineage>
</organism>
<evidence type="ECO:0000313" key="1">
    <source>
        <dbReference type="EMBL" id="SCB22776.1"/>
    </source>
</evidence>
<dbReference type="STRING" id="52131.GA0061100_104357"/>
<keyword evidence="2" id="KW-1185">Reference proteome</keyword>
<dbReference type="Proteomes" id="UP000186228">
    <property type="component" value="Unassembled WGS sequence"/>
</dbReference>
<dbReference type="Pfam" id="PF20553">
    <property type="entry name" value="Methyltransf_35"/>
    <property type="match status" value="1"/>
</dbReference>
<dbReference type="RefSeq" id="WP_075853590.1">
    <property type="nucleotide sequence ID" value="NZ_FMAC01000004.1"/>
</dbReference>
<reference evidence="2" key="1">
    <citation type="submission" date="2016-08" db="EMBL/GenBank/DDBJ databases">
        <authorList>
            <person name="Varghese N."/>
            <person name="Submissions Spin"/>
        </authorList>
    </citation>
    <scope>NUCLEOTIDE SEQUENCE [LARGE SCALE GENOMIC DNA]</scope>
    <source>
        <strain evidence="2">CCBAU 57015</strain>
    </source>
</reference>
<gene>
    <name evidence="1" type="ORF">GA0061100_104357</name>
</gene>
<evidence type="ECO:0000313" key="2">
    <source>
        <dbReference type="Proteomes" id="UP000186228"/>
    </source>
</evidence>
<dbReference type="AlphaFoldDB" id="A0A1C3V4Q5"/>